<dbReference type="EMBL" id="CBAT010000199">
    <property type="protein sequence ID" value="CCZ88058.1"/>
    <property type="molecule type" value="Genomic_DNA"/>
</dbReference>
<keyword evidence="2" id="KW-0963">Cytoplasm</keyword>
<keyword evidence="3" id="KW-0132">Cell division</keyword>
<keyword evidence="5" id="KW-0229">DNA integration</keyword>
<dbReference type="InterPro" id="IPR050090">
    <property type="entry name" value="Tyrosine_recombinase_XerCD"/>
</dbReference>
<gene>
    <name evidence="12" type="ORF">BN536_00374</name>
</gene>
<dbReference type="InterPro" id="IPR004107">
    <property type="entry name" value="Integrase_SAM-like_N"/>
</dbReference>
<evidence type="ECO:0000256" key="2">
    <source>
        <dbReference type="ARBA" id="ARBA00022490"/>
    </source>
</evidence>
<protein>
    <submittedName>
        <fullName evidence="12">Phage integrase</fullName>
    </submittedName>
</protein>
<dbReference type="Pfam" id="PF13495">
    <property type="entry name" value="Phage_int_SAM_4"/>
    <property type="match status" value="1"/>
</dbReference>
<organism evidence="12 13">
    <name type="scientific">Phocaeicola plebeius CAG:211</name>
    <dbReference type="NCBI Taxonomy" id="1263052"/>
    <lineage>
        <taxon>Bacteria</taxon>
        <taxon>Pseudomonadati</taxon>
        <taxon>Bacteroidota</taxon>
        <taxon>Bacteroidia</taxon>
        <taxon>Bacteroidales</taxon>
        <taxon>Bacteroidaceae</taxon>
        <taxon>Phocaeicola</taxon>
    </lineage>
</organism>
<dbReference type="InterPro" id="IPR011010">
    <property type="entry name" value="DNA_brk_join_enz"/>
</dbReference>
<dbReference type="GO" id="GO:0051301">
    <property type="term" value="P:cell division"/>
    <property type="evidence" value="ECO:0007669"/>
    <property type="project" value="UniProtKB-KW"/>
</dbReference>
<evidence type="ECO:0000256" key="8">
    <source>
        <dbReference type="ARBA" id="ARBA00023306"/>
    </source>
</evidence>
<dbReference type="Gene3D" id="1.10.443.10">
    <property type="entry name" value="Intergrase catalytic core"/>
    <property type="match status" value="1"/>
</dbReference>
<evidence type="ECO:0000313" key="13">
    <source>
        <dbReference type="Proteomes" id="UP000018372"/>
    </source>
</evidence>
<dbReference type="GO" id="GO:0007059">
    <property type="term" value="P:chromosome segregation"/>
    <property type="evidence" value="ECO:0007669"/>
    <property type="project" value="UniProtKB-KW"/>
</dbReference>
<dbReference type="InterPro" id="IPR013762">
    <property type="entry name" value="Integrase-like_cat_sf"/>
</dbReference>
<name>R5VBW5_9BACT</name>
<feature type="domain" description="Tyr recombinase" evidence="10">
    <location>
        <begin position="152"/>
        <end position="335"/>
    </location>
</feature>
<dbReference type="InterPro" id="IPR044068">
    <property type="entry name" value="CB"/>
</dbReference>
<dbReference type="SUPFAM" id="SSF56349">
    <property type="entry name" value="DNA breaking-rejoining enzymes"/>
    <property type="match status" value="1"/>
</dbReference>
<dbReference type="GO" id="GO:0006310">
    <property type="term" value="P:DNA recombination"/>
    <property type="evidence" value="ECO:0007669"/>
    <property type="project" value="UniProtKB-KW"/>
</dbReference>
<keyword evidence="4" id="KW-0159">Chromosome partition</keyword>
<reference evidence="12" key="1">
    <citation type="submission" date="2012-11" db="EMBL/GenBank/DDBJ databases">
        <title>Dependencies among metagenomic species, viruses, plasmids and units of genetic variation.</title>
        <authorList>
            <person name="Nielsen H.B."/>
            <person name="Almeida M."/>
            <person name="Juncker A.S."/>
            <person name="Rasmussen S."/>
            <person name="Li J."/>
            <person name="Sunagawa S."/>
            <person name="Plichta D."/>
            <person name="Gautier L."/>
            <person name="Le Chatelier E."/>
            <person name="Peletier E."/>
            <person name="Bonde I."/>
            <person name="Nielsen T."/>
            <person name="Manichanh C."/>
            <person name="Arumugam M."/>
            <person name="Batto J."/>
            <person name="Santos M.B.Q.D."/>
            <person name="Blom N."/>
            <person name="Borruel N."/>
            <person name="Burgdorf K.S."/>
            <person name="Boumezbeur F."/>
            <person name="Casellas F."/>
            <person name="Dore J."/>
            <person name="Guarner F."/>
            <person name="Hansen T."/>
            <person name="Hildebrand F."/>
            <person name="Kaas R.S."/>
            <person name="Kennedy S."/>
            <person name="Kristiansen K."/>
            <person name="Kultima J.R."/>
            <person name="Leonard P."/>
            <person name="Levenez F."/>
            <person name="Lund O."/>
            <person name="Moumen B."/>
            <person name="Le Paslier D."/>
            <person name="Pons N."/>
            <person name="Pedersen O."/>
            <person name="Prifti E."/>
            <person name="Qin J."/>
            <person name="Raes J."/>
            <person name="Tap J."/>
            <person name="Tims S."/>
            <person name="Ussery D.W."/>
            <person name="Yamada T."/>
            <person name="MetaHit consortium"/>
            <person name="Renault P."/>
            <person name="Sicheritz-Ponten T."/>
            <person name="Bork P."/>
            <person name="Wang J."/>
            <person name="Brunak S."/>
            <person name="Ehrlich S.D."/>
        </authorList>
    </citation>
    <scope>NUCLEOTIDE SEQUENCE [LARGE SCALE GENOMIC DNA]</scope>
</reference>
<dbReference type="PROSITE" id="PS51898">
    <property type="entry name" value="TYR_RECOMBINASE"/>
    <property type="match status" value="1"/>
</dbReference>
<evidence type="ECO:0000259" key="11">
    <source>
        <dbReference type="PROSITE" id="PS51900"/>
    </source>
</evidence>
<dbReference type="PANTHER" id="PTHR30349">
    <property type="entry name" value="PHAGE INTEGRASE-RELATED"/>
    <property type="match status" value="1"/>
</dbReference>
<keyword evidence="6 9" id="KW-0238">DNA-binding</keyword>
<dbReference type="Gene3D" id="1.10.150.130">
    <property type="match status" value="1"/>
</dbReference>
<evidence type="ECO:0000256" key="3">
    <source>
        <dbReference type="ARBA" id="ARBA00022618"/>
    </source>
</evidence>
<evidence type="ECO:0000313" key="12">
    <source>
        <dbReference type="EMBL" id="CCZ88058.1"/>
    </source>
</evidence>
<comment type="subcellular location">
    <subcellularLocation>
        <location evidence="1">Cytoplasm</location>
    </subcellularLocation>
</comment>
<dbReference type="PROSITE" id="PS51900">
    <property type="entry name" value="CB"/>
    <property type="match status" value="1"/>
</dbReference>
<dbReference type="Proteomes" id="UP000018372">
    <property type="component" value="Unassembled WGS sequence"/>
</dbReference>
<evidence type="ECO:0000259" key="10">
    <source>
        <dbReference type="PROSITE" id="PS51898"/>
    </source>
</evidence>
<dbReference type="AlphaFoldDB" id="R5VBW5"/>
<evidence type="ECO:0000256" key="9">
    <source>
        <dbReference type="PROSITE-ProRule" id="PRU01248"/>
    </source>
</evidence>
<evidence type="ECO:0000256" key="1">
    <source>
        <dbReference type="ARBA" id="ARBA00004496"/>
    </source>
</evidence>
<evidence type="ECO:0000256" key="4">
    <source>
        <dbReference type="ARBA" id="ARBA00022829"/>
    </source>
</evidence>
<evidence type="ECO:0000256" key="6">
    <source>
        <dbReference type="ARBA" id="ARBA00023125"/>
    </source>
</evidence>
<dbReference type="InterPro" id="IPR010998">
    <property type="entry name" value="Integrase_recombinase_N"/>
</dbReference>
<dbReference type="RefSeq" id="WP_022052717.1">
    <property type="nucleotide sequence ID" value="NZ_HF998057.1"/>
</dbReference>
<dbReference type="InterPro" id="IPR002104">
    <property type="entry name" value="Integrase_catalytic"/>
</dbReference>
<evidence type="ECO:0000256" key="7">
    <source>
        <dbReference type="ARBA" id="ARBA00023172"/>
    </source>
</evidence>
<dbReference type="PANTHER" id="PTHR30349:SF77">
    <property type="entry name" value="TYROSINE RECOMBINASE XERC"/>
    <property type="match status" value="1"/>
</dbReference>
<keyword evidence="7" id="KW-0233">DNA recombination</keyword>
<keyword evidence="8" id="KW-0131">Cell cycle</keyword>
<dbReference type="Pfam" id="PF00589">
    <property type="entry name" value="Phage_integrase"/>
    <property type="match status" value="1"/>
</dbReference>
<feature type="domain" description="Core-binding (CB)" evidence="11">
    <location>
        <begin position="50"/>
        <end position="131"/>
    </location>
</feature>
<proteinExistence type="predicted"/>
<dbReference type="GO" id="GO:0015074">
    <property type="term" value="P:DNA integration"/>
    <property type="evidence" value="ECO:0007669"/>
    <property type="project" value="UniProtKB-KW"/>
</dbReference>
<accession>R5VBW5</accession>
<sequence length="339" mass="39447">MKEDYFSELRMLLYGKIPNEYIQKTIEVVSFSLKDFDLQRKETSVIVYDNGDEMILKKFFVAKAVEGLCGSSLSYYRTILSAFLKKTGKHINEITTDDIRIYLAMKKLEKLSDNSLNNIRRTLSSFFSWTTEENITSRNPTLRIKGIRQTKRLKKPLNEDEMEILRHGAKTKRDKAIIEFLFSTGCRVSEMVNINRNDIDLLNGQVDVLGKGRKYRTVYLSSRCKISLEEYLRERNDTLEALFISDYSGMKNEVFFKKDIHRISRGAVEIMLRNLGRRVGIENVHPHRFRRTAATLALKRGMPIEQVQKMLGHESINTTTIYAQSSNDEIKTSHEKYII</sequence>
<dbReference type="GO" id="GO:0003677">
    <property type="term" value="F:DNA binding"/>
    <property type="evidence" value="ECO:0007669"/>
    <property type="project" value="UniProtKB-UniRule"/>
</dbReference>
<evidence type="ECO:0000256" key="5">
    <source>
        <dbReference type="ARBA" id="ARBA00022908"/>
    </source>
</evidence>
<dbReference type="GO" id="GO:0005737">
    <property type="term" value="C:cytoplasm"/>
    <property type="evidence" value="ECO:0007669"/>
    <property type="project" value="UniProtKB-SubCell"/>
</dbReference>
<comment type="caution">
    <text evidence="12">The sequence shown here is derived from an EMBL/GenBank/DDBJ whole genome shotgun (WGS) entry which is preliminary data.</text>
</comment>